<feature type="compositionally biased region" description="Polar residues" evidence="2">
    <location>
        <begin position="822"/>
        <end position="835"/>
    </location>
</feature>
<feature type="compositionally biased region" description="Basic and acidic residues" evidence="2">
    <location>
        <begin position="2572"/>
        <end position="2583"/>
    </location>
</feature>
<dbReference type="Gene3D" id="3.30.160.60">
    <property type="entry name" value="Classic Zinc Finger"/>
    <property type="match status" value="1"/>
</dbReference>
<feature type="compositionally biased region" description="Polar residues" evidence="2">
    <location>
        <begin position="2054"/>
        <end position="2074"/>
    </location>
</feature>
<dbReference type="CDD" id="cd19757">
    <property type="entry name" value="Bbox1"/>
    <property type="match status" value="1"/>
</dbReference>
<dbReference type="EMBL" id="LNIX01000001">
    <property type="protein sequence ID" value="OXA63647.1"/>
    <property type="molecule type" value="Genomic_DNA"/>
</dbReference>
<feature type="region of interest" description="Disordered" evidence="2">
    <location>
        <begin position="2368"/>
        <end position="2649"/>
    </location>
</feature>
<feature type="compositionally biased region" description="Polar residues" evidence="2">
    <location>
        <begin position="496"/>
        <end position="507"/>
    </location>
</feature>
<feature type="region of interest" description="Disordered" evidence="2">
    <location>
        <begin position="1328"/>
        <end position="1353"/>
    </location>
</feature>
<dbReference type="InterPro" id="IPR000315">
    <property type="entry name" value="Znf_B-box"/>
</dbReference>
<feature type="compositionally biased region" description="Basic and acidic residues" evidence="2">
    <location>
        <begin position="836"/>
        <end position="854"/>
    </location>
</feature>
<dbReference type="SUPFAM" id="SSF57845">
    <property type="entry name" value="B-box zinc-binding domain"/>
    <property type="match status" value="1"/>
</dbReference>
<evidence type="ECO:0000259" key="3">
    <source>
        <dbReference type="PROSITE" id="PS50119"/>
    </source>
</evidence>
<feature type="compositionally biased region" description="Basic and acidic residues" evidence="2">
    <location>
        <begin position="2271"/>
        <end position="2281"/>
    </location>
</feature>
<dbReference type="OMA" id="CEIASTE"/>
<feature type="compositionally biased region" description="Basic and acidic residues" evidence="2">
    <location>
        <begin position="2456"/>
        <end position="2465"/>
    </location>
</feature>
<evidence type="ECO:0000256" key="1">
    <source>
        <dbReference type="PROSITE-ProRule" id="PRU00024"/>
    </source>
</evidence>
<feature type="region of interest" description="Disordered" evidence="2">
    <location>
        <begin position="1"/>
        <end position="27"/>
    </location>
</feature>
<protein>
    <submittedName>
        <fullName evidence="4">Transcription intermediary factor 1-beta</fullName>
    </submittedName>
</protein>
<feature type="compositionally biased region" description="Polar residues" evidence="2">
    <location>
        <begin position="2634"/>
        <end position="2649"/>
    </location>
</feature>
<feature type="domain" description="B box-type" evidence="3">
    <location>
        <begin position="195"/>
        <end position="237"/>
    </location>
</feature>
<feature type="region of interest" description="Disordered" evidence="2">
    <location>
        <begin position="1201"/>
        <end position="1251"/>
    </location>
</feature>
<feature type="region of interest" description="Disordered" evidence="2">
    <location>
        <begin position="2307"/>
        <end position="2353"/>
    </location>
</feature>
<keyword evidence="5" id="KW-1185">Reference proteome</keyword>
<feature type="compositionally biased region" description="Acidic residues" evidence="2">
    <location>
        <begin position="1964"/>
        <end position="1974"/>
    </location>
</feature>
<feature type="compositionally biased region" description="Polar residues" evidence="2">
    <location>
        <begin position="1857"/>
        <end position="1874"/>
    </location>
</feature>
<feature type="compositionally biased region" description="Polar residues" evidence="2">
    <location>
        <begin position="1231"/>
        <end position="1242"/>
    </location>
</feature>
<feature type="compositionally biased region" description="Polar residues" evidence="2">
    <location>
        <begin position="1574"/>
        <end position="1585"/>
    </location>
</feature>
<feature type="compositionally biased region" description="Basic and acidic residues" evidence="2">
    <location>
        <begin position="2404"/>
        <end position="2415"/>
    </location>
</feature>
<dbReference type="GO" id="GO:0008270">
    <property type="term" value="F:zinc ion binding"/>
    <property type="evidence" value="ECO:0007669"/>
    <property type="project" value="UniProtKB-KW"/>
</dbReference>
<proteinExistence type="predicted"/>
<feature type="compositionally biased region" description="Pro residues" evidence="2">
    <location>
        <begin position="1336"/>
        <end position="1350"/>
    </location>
</feature>
<reference evidence="4 5" key="1">
    <citation type="submission" date="2015-12" db="EMBL/GenBank/DDBJ databases">
        <title>The genome of Folsomia candida.</title>
        <authorList>
            <person name="Faddeeva A."/>
            <person name="Derks M.F."/>
            <person name="Anvar Y."/>
            <person name="Smit S."/>
            <person name="Van Straalen N."/>
            <person name="Roelofs D."/>
        </authorList>
    </citation>
    <scope>NUCLEOTIDE SEQUENCE [LARGE SCALE GENOMIC DNA]</scope>
    <source>
        <strain evidence="4 5">VU population</strain>
        <tissue evidence="4">Whole body</tissue>
    </source>
</reference>
<dbReference type="SMART" id="SM00384">
    <property type="entry name" value="AT_hook"/>
    <property type="match status" value="3"/>
</dbReference>
<dbReference type="InterPro" id="IPR017956">
    <property type="entry name" value="AT_hook_DNA-bd_motif"/>
</dbReference>
<feature type="compositionally biased region" description="Polar residues" evidence="2">
    <location>
        <begin position="2313"/>
        <end position="2322"/>
    </location>
</feature>
<feature type="compositionally biased region" description="Low complexity" evidence="2">
    <location>
        <begin position="2543"/>
        <end position="2565"/>
    </location>
</feature>
<dbReference type="SMART" id="SM00336">
    <property type="entry name" value="BBOX"/>
    <property type="match status" value="2"/>
</dbReference>
<feature type="region of interest" description="Disordered" evidence="2">
    <location>
        <begin position="1015"/>
        <end position="1035"/>
    </location>
</feature>
<keyword evidence="1" id="KW-0863">Zinc-finger</keyword>
<feature type="region of interest" description="Disordered" evidence="2">
    <location>
        <begin position="481"/>
        <end position="538"/>
    </location>
</feature>
<feature type="compositionally biased region" description="Polar residues" evidence="2">
    <location>
        <begin position="1015"/>
        <end position="1026"/>
    </location>
</feature>
<feature type="compositionally biased region" description="Acidic residues" evidence="2">
    <location>
        <begin position="686"/>
        <end position="698"/>
    </location>
</feature>
<evidence type="ECO:0000313" key="4">
    <source>
        <dbReference type="EMBL" id="OXA63647.1"/>
    </source>
</evidence>
<feature type="region of interest" description="Disordered" evidence="2">
    <location>
        <begin position="2025"/>
        <end position="2132"/>
    </location>
</feature>
<comment type="caution">
    <text evidence="4">The sequence shown here is derived from an EMBL/GenBank/DDBJ whole genome shotgun (WGS) entry which is preliminary data.</text>
</comment>
<keyword evidence="1" id="KW-0479">Metal-binding</keyword>
<keyword evidence="1" id="KW-0862">Zinc</keyword>
<feature type="region of interest" description="Disordered" evidence="2">
    <location>
        <begin position="1569"/>
        <end position="1594"/>
    </location>
</feature>
<feature type="compositionally biased region" description="Basic residues" evidence="2">
    <location>
        <begin position="1945"/>
        <end position="1958"/>
    </location>
</feature>
<dbReference type="PROSITE" id="PS50119">
    <property type="entry name" value="ZF_BBOX"/>
    <property type="match status" value="1"/>
</dbReference>
<feature type="region of interest" description="Disordered" evidence="2">
    <location>
        <begin position="567"/>
        <end position="620"/>
    </location>
</feature>
<evidence type="ECO:0000256" key="2">
    <source>
        <dbReference type="SAM" id="MobiDB-lite"/>
    </source>
</evidence>
<feature type="compositionally biased region" description="Low complexity" evidence="2">
    <location>
        <begin position="1785"/>
        <end position="1801"/>
    </location>
</feature>
<feature type="region of interest" description="Disordered" evidence="2">
    <location>
        <begin position="1759"/>
        <end position="1801"/>
    </location>
</feature>
<evidence type="ECO:0000313" key="5">
    <source>
        <dbReference type="Proteomes" id="UP000198287"/>
    </source>
</evidence>
<feature type="region of interest" description="Disordered" evidence="2">
    <location>
        <begin position="1513"/>
        <end position="1556"/>
    </location>
</feature>
<feature type="compositionally biased region" description="Acidic residues" evidence="2">
    <location>
        <begin position="587"/>
        <end position="610"/>
    </location>
</feature>
<feature type="compositionally biased region" description="Polar residues" evidence="2">
    <location>
        <begin position="2239"/>
        <end position="2263"/>
    </location>
</feature>
<dbReference type="Pfam" id="PF00643">
    <property type="entry name" value="zf-B_box"/>
    <property type="match status" value="1"/>
</dbReference>
<feature type="compositionally biased region" description="Basic and acidic residues" evidence="2">
    <location>
        <begin position="2028"/>
        <end position="2052"/>
    </location>
</feature>
<feature type="region of interest" description="Disordered" evidence="2">
    <location>
        <begin position="735"/>
        <end position="766"/>
    </location>
</feature>
<feature type="region of interest" description="Disordered" evidence="2">
    <location>
        <begin position="1937"/>
        <end position="1985"/>
    </location>
</feature>
<dbReference type="CDD" id="cd19756">
    <property type="entry name" value="Bbox2"/>
    <property type="match status" value="1"/>
</dbReference>
<name>A0A226F2I5_FOLCA</name>
<feature type="compositionally biased region" description="Polar residues" evidence="2">
    <location>
        <begin position="1513"/>
        <end position="1535"/>
    </location>
</feature>
<feature type="compositionally biased region" description="Low complexity" evidence="2">
    <location>
        <begin position="2479"/>
        <end position="2503"/>
    </location>
</feature>
<dbReference type="GO" id="GO:0003677">
    <property type="term" value="F:DNA binding"/>
    <property type="evidence" value="ECO:0007669"/>
    <property type="project" value="InterPro"/>
</dbReference>
<feature type="region of interest" description="Disordered" evidence="2">
    <location>
        <begin position="806"/>
        <end position="856"/>
    </location>
</feature>
<sequence>MAESTGGDLPKTGPNVPHDTLGTVTSNSSEIWPQWGRCVGCFETAMKSTTDGVEKDAQEVYGERDFFILPCAHLVCSPQCLKECARTPTTSEEDADEENCNSKSRCPACLIMFVEAEVMQSKTIRPLEVIGRVTPQSLKLKKKCQGCIRPNALAAKFCEQCLLPLCQICVNRHAVMIDTTNHSVIDSPNIFELVSSSEVCGGHPNYRFTSFCNTCDLQLCQMCKFEGNHAQHDICDLKEFAQKTITELKTLYKEHSQMVDGLKTAHQNLLKKVSTLAEQTTKVKADTEVSVNRIKNLIDQQGLDVTEDIVVAVTFKVFRINLQNKCYKSLISQAQVFKLLSKIFDFGSGPLVQDKFQATYQLYTFLDFLRFLNILKSPGILNLDALILTFVVCHSLMKQQFKYIKATTANVIENEPVGKIEINTDHQALYEALENLGKLQFSSSPAPSESESEDVNSVENTQPIVTLGDDVIPSISHGLHQGLPLIEKPPPEQVRNESSIESSTLSHQLPAEKKGDMSSIPQPASGRANSQTVASHGNTSEKFIQNIVADVSEADRHTKGAEVPIAFFVEEEDDSDDEMRKIKAEPVDYEDRDEEPPDDDENQNDEEDDANVLIVDKTSENEEYASHNSLVPFSQLQNGFTFGSTPASASYNCRKGSNTSEDNHTHKESMRESAKFIRSIKCEPVDMTDSEESCDVDMQEGYTSPTPLTRKTIPETKTKGIVTNVPTINNETMISSNKKKRKASNSENEFILPNIPSPFSDDTTGSDEFFKHFNPDFANSPENFPEPTEFLDPETGILFQRDVGSAVGTHEKSEKQDDEANESLTESQPNDTSNNKVDDTRQSSSNDSKDDNHLVQKTQTKINSIIRANDAESRIESTNILVSLLGKRLDRAISNQTNMLRETPIIGSTPLSKASHSQIITGNTNQKPIDLNETAKNSKELRQNNISNPSLPIFKEVNGSLELLKNKVVETPPPPTPITLSLKNKNQSKQISPTFPYSVSTDLLNFAKKLDSEKTTASSSTVSFSEDNGKNVPLKKTPLQGQILEAKISALLKKPEYNGQVTSNSSKELHQQIAPNPVGLNSIVLAHHSPLLKVAPTPILLHTTVGQTISDATTLTERNQVNTQKTPVTVTTTLLKTTADTPIVHIAPQPPQGLTNVVAQEGDSGLKAIPTIPNELVPLPLESITILTPSVTAPKIIGTVSPSTATLPSSSSATTTAQPRITWNESKENVDNSNGNDSMVNKSRSKSHIQKNDNAPIVPIRESASRVHIVRRKKHTGKTYANVEMQTDTPSTLSKNKPAALLEIIKTEPGSFIDPTNMIYLPAGTVTTRSASPRVNPKPPLKPSQPPSEPIPTEMINNQVVINYNETEKSSRTSEPPPIVKNLSIELPVNPEFGNVQRPSVIIEPTKQKETILQQNGSDPTKSINLNTQRSLGTESRQQRITGAGDQNRIISKDVSISRVVTNNNTPTTSTFEMGSNPTFEKNSNTSLLSVEKVLRKPAESQLVQKLLPSTNTKATVPPVTSNSAIKMTPSSSGTKHQEKRNSMPSSSGPIVTLRPENVLNKPTVAQSVEIPVASQSRVSSNQSKPDPGGEMNIRPTSTACFYGKPLPPTATGMLTRCPEPIGQQDLIDRLLPRKGQIANTSPPIQQTGVGNKPGERDLLLTNQRIEKVPRLSPFQLQEARLVAGNQQFTTLTRVEILPPGKKQQPVTTTQISNIVQQPLGPQISKVLSATANSIGKTTTQRSQPAAVVYPQRILSQETQQEGNKTIPRIISQPRKSTSDGLLKSSTISTSNSSTTTSVTTTAASTFSTILPQIVTPITSKITTTMPRIIRPVTAQTTPQAPTVIVPQQVVALQTTASAQSANQKPVTQMSTSVAPRPSSHGSSMPMFAASTSIKSMSLPVSTSTVVQQVAPDLATTTPTSVIPSSSTMLSLSTSLLRPTVQRTSKVRPPKKRKRNRTTRFSGDNEEDELDDAANSDTSDMSYRPNFKKKRIETFMLESKRSQRERKKVVHDGCVDSEEAISPFIAEAKNERKQDSLEVPERPRRAKSDRISSRPRTSYNPINESDLGPTQLSITAGEEDMDDESEPNKTQSRTEKEGNNSKGGSLVGNRIGLNSFPIRSSSDSANKLVPPKKRMRFPSDTIVNESENTPSRTTSSTATVSIAAAVNTPIVVITTDVVVIQQPSGMHSPIRNHENILEVVGEEGEKSKVTSSPDRMECASALLRLSTSTRVPANVVTPITSAQQTQTASPITSTGNSNITQRTSNDDVDDSTSKHTEEEKQGNGAENVSVNLPAINEDSTTTTLVTLSQVQDGQRTPLNSSSRTREVENIKKGPQCQNRIFKSRNTPKPKEALNKSAYKNIYGELFGASGSDGDSPTRDKSNSNTSQEVPVVKRKRGRPIGLHKNSEGTQRDLRHASPQKTPPIKNEMQSPGRDSDYEFNSEDEVAPPSKSPQKQDGYDYDDRRLSTRSASFESRERSLSSLGTISPTSRTSSPRGGSRWSSRIVRTRSHSIESSSHNRKTPVSRGRTESPKAAGSPHKLILTRSKTPTSRPSSPLPSRSSTPGSVYSYKSSPREQSPREKSMHRMSGGSNRRGRGRGRPRNSPDIPRPMPNPNLPRRGPGRPRKHPQMDRASTALQQLHNLSSDGDALSFTNQFTVGEEELTKGVGPLLG</sequence>
<gene>
    <name evidence="4" type="ORF">Fcan01_03213</name>
</gene>
<organism evidence="4 5">
    <name type="scientific">Folsomia candida</name>
    <name type="common">Springtail</name>
    <dbReference type="NCBI Taxonomy" id="158441"/>
    <lineage>
        <taxon>Eukaryota</taxon>
        <taxon>Metazoa</taxon>
        <taxon>Ecdysozoa</taxon>
        <taxon>Arthropoda</taxon>
        <taxon>Hexapoda</taxon>
        <taxon>Collembola</taxon>
        <taxon>Entomobryomorpha</taxon>
        <taxon>Isotomoidea</taxon>
        <taxon>Isotomidae</taxon>
        <taxon>Proisotominae</taxon>
        <taxon>Folsomia</taxon>
    </lineage>
</organism>
<feature type="compositionally biased region" description="Basic and acidic residues" evidence="2">
    <location>
        <begin position="661"/>
        <end position="684"/>
    </location>
</feature>
<feature type="compositionally biased region" description="Polar residues" evidence="2">
    <location>
        <begin position="519"/>
        <end position="538"/>
    </location>
</feature>
<feature type="region of interest" description="Disordered" evidence="2">
    <location>
        <begin position="2239"/>
        <end position="2293"/>
    </location>
</feature>
<accession>A0A226F2I5</accession>
<feature type="region of interest" description="Disordered" evidence="2">
    <location>
        <begin position="653"/>
        <end position="711"/>
    </location>
</feature>
<feature type="compositionally biased region" description="Low complexity" evidence="2">
    <location>
        <begin position="1201"/>
        <end position="1219"/>
    </location>
</feature>
<dbReference type="Proteomes" id="UP000198287">
    <property type="component" value="Unassembled WGS sequence"/>
</dbReference>
<feature type="region of interest" description="Disordered" evidence="2">
    <location>
        <begin position="1857"/>
        <end position="1884"/>
    </location>
</feature>